<evidence type="ECO:0000313" key="2">
    <source>
        <dbReference type="EMBL" id="RDH42557.1"/>
    </source>
</evidence>
<feature type="domain" description="Solute-binding protein family 3/N-terminal" evidence="1">
    <location>
        <begin position="45"/>
        <end position="242"/>
    </location>
</feature>
<proteinExistence type="predicted"/>
<reference evidence="2 3" key="1">
    <citation type="submission" date="2017-04" db="EMBL/GenBank/DDBJ databases">
        <title>Draft genome sequence of Zooshikella ganghwensis VG4 isolated from Red Sea sediments.</title>
        <authorList>
            <person name="Rehman Z."/>
            <person name="Alam I."/>
            <person name="Kamau A."/>
            <person name="Bajic V."/>
            <person name="Leiknes T."/>
        </authorList>
    </citation>
    <scope>NUCLEOTIDE SEQUENCE [LARGE SCALE GENOMIC DNA]</scope>
    <source>
        <strain evidence="2 3">VG4</strain>
    </source>
</reference>
<dbReference type="Proteomes" id="UP000257039">
    <property type="component" value="Unassembled WGS sequence"/>
</dbReference>
<accession>A0A4P9VJZ5</accession>
<organism evidence="2 3">
    <name type="scientific">Zooshikella ganghwensis</name>
    <dbReference type="NCBI Taxonomy" id="202772"/>
    <lineage>
        <taxon>Bacteria</taxon>
        <taxon>Pseudomonadati</taxon>
        <taxon>Pseudomonadota</taxon>
        <taxon>Gammaproteobacteria</taxon>
        <taxon>Oceanospirillales</taxon>
        <taxon>Zooshikellaceae</taxon>
        <taxon>Zooshikella</taxon>
    </lineage>
</organism>
<evidence type="ECO:0000313" key="3">
    <source>
        <dbReference type="Proteomes" id="UP000257039"/>
    </source>
</evidence>
<dbReference type="EMBL" id="NDXW01000001">
    <property type="protein sequence ID" value="RDH42557.1"/>
    <property type="molecule type" value="Genomic_DNA"/>
</dbReference>
<dbReference type="InterPro" id="IPR001638">
    <property type="entry name" value="Solute-binding_3/MltF_N"/>
</dbReference>
<protein>
    <recommendedName>
        <fullName evidence="1">Solute-binding protein family 3/N-terminal domain-containing protein</fullName>
    </recommendedName>
</protein>
<dbReference type="Gene3D" id="3.40.190.10">
    <property type="entry name" value="Periplasmic binding protein-like II"/>
    <property type="match status" value="2"/>
</dbReference>
<keyword evidence="3" id="KW-1185">Reference proteome</keyword>
<dbReference type="AlphaFoldDB" id="A0A4P9VJZ5"/>
<dbReference type="SUPFAM" id="SSF53850">
    <property type="entry name" value="Periplasmic binding protein-like II"/>
    <property type="match status" value="1"/>
</dbReference>
<evidence type="ECO:0000259" key="1">
    <source>
        <dbReference type="SMART" id="SM00062"/>
    </source>
</evidence>
<comment type="caution">
    <text evidence="2">The sequence shown here is derived from an EMBL/GenBank/DDBJ whole genome shotgun (WGS) entry which is preliminary data.</text>
</comment>
<gene>
    <name evidence="2" type="ORF">B9G39_03345</name>
</gene>
<sequence>MWTIVYSIIALLLVLQYAHAGVDRHQFKNKEYQVILGPVPGYTDSLKAGPGSLLTQEIISRLEKDGYKFQLRMVPWARANKLFNAGEVDVLFPELILDDSQNGVTGMPVDMASQVVFNLKERNKINSVDELYNKKVVFVRGIMKISALLHPSIKLIEVNAPDQAFNMLLKKRADAYINWITLDNYNREGFQYGKPIVSRFDAYRFQITIEGAKLMEAFNFTLGTIIKDGTYNKIFDKYKVLNILMTQPEAVTQ</sequence>
<dbReference type="Pfam" id="PF00497">
    <property type="entry name" value="SBP_bac_3"/>
    <property type="match status" value="1"/>
</dbReference>
<dbReference type="SMART" id="SM00062">
    <property type="entry name" value="PBPb"/>
    <property type="match status" value="1"/>
</dbReference>
<name>A0A4P9VJZ5_9GAMM</name>